<dbReference type="PATRIC" id="fig|2340.3.peg.2451"/>
<evidence type="ECO:0000313" key="6">
    <source>
        <dbReference type="EMBL" id="KHF24380.1"/>
    </source>
</evidence>
<feature type="transmembrane region" description="Helical" evidence="5">
    <location>
        <begin position="6"/>
        <end position="27"/>
    </location>
</feature>
<name>A0A0B0H5M7_SOVGS</name>
<keyword evidence="7" id="KW-1185">Reference proteome</keyword>
<keyword evidence="2 5" id="KW-0812">Transmembrane</keyword>
<dbReference type="Pfam" id="PF02535">
    <property type="entry name" value="Zip"/>
    <property type="match status" value="1"/>
</dbReference>
<dbReference type="eggNOG" id="COG0428">
    <property type="taxonomic scope" value="Bacteria"/>
</dbReference>
<evidence type="ECO:0000256" key="5">
    <source>
        <dbReference type="SAM" id="Phobius"/>
    </source>
</evidence>
<organism evidence="6 7">
    <name type="scientific">Solemya velum gill symbiont</name>
    <dbReference type="NCBI Taxonomy" id="2340"/>
    <lineage>
        <taxon>Bacteria</taxon>
        <taxon>Pseudomonadati</taxon>
        <taxon>Pseudomonadota</taxon>
        <taxon>Gammaproteobacteria</taxon>
        <taxon>sulfur-oxidizing symbionts</taxon>
    </lineage>
</organism>
<evidence type="ECO:0000256" key="1">
    <source>
        <dbReference type="ARBA" id="ARBA00004141"/>
    </source>
</evidence>
<evidence type="ECO:0000256" key="4">
    <source>
        <dbReference type="ARBA" id="ARBA00023136"/>
    </source>
</evidence>
<sequence length="246" mass="25924">MLLAWIIAFSVLGSIGAIVGAALLLLFKEPTRKVLLPCLLSYAIGTLLGAAFLGMIPNALAQETALAISGTVLAGIVIFFFLEKIIIWRHCHNAECEVHGTAGPLILIGDAFHNFVDGFVIAAAFLTSVPLGIAASLAVIAHEIPQEVGDFAILLDNGYSKRRALALNLLSSLTTLPGAVIAYFFLGATREVVPFILALSAASFIYIAIADLVPSLHRKAGLKPAICQLCLILAGIGTIAVFRLVH</sequence>
<feature type="transmembrane region" description="Helical" evidence="5">
    <location>
        <begin position="65"/>
        <end position="82"/>
    </location>
</feature>
<dbReference type="InterPro" id="IPR003689">
    <property type="entry name" value="ZIP"/>
</dbReference>
<evidence type="ECO:0000256" key="3">
    <source>
        <dbReference type="ARBA" id="ARBA00022989"/>
    </source>
</evidence>
<dbReference type="PANTHER" id="PTHR16950">
    <property type="entry name" value="ZINC TRANSPORTER SLC39A7 HISTIDINE-RICH MEMBRANE PROTEIN KE4"/>
    <property type="match status" value="1"/>
</dbReference>
<feature type="transmembrane region" description="Helical" evidence="5">
    <location>
        <begin position="165"/>
        <end position="186"/>
    </location>
</feature>
<dbReference type="GO" id="GO:0046873">
    <property type="term" value="F:metal ion transmembrane transporter activity"/>
    <property type="evidence" value="ECO:0007669"/>
    <property type="project" value="InterPro"/>
</dbReference>
<comment type="caution">
    <text evidence="6">The sequence shown here is derived from an EMBL/GenBank/DDBJ whole genome shotgun (WGS) entry which is preliminary data.</text>
</comment>
<dbReference type="EMBL" id="JRAA01000003">
    <property type="protein sequence ID" value="KHF24380.1"/>
    <property type="molecule type" value="Genomic_DNA"/>
</dbReference>
<evidence type="ECO:0000256" key="2">
    <source>
        <dbReference type="ARBA" id="ARBA00022692"/>
    </source>
</evidence>
<dbReference type="AlphaFoldDB" id="A0A0B0H5M7"/>
<dbReference type="STRING" id="2340.JV46_27810"/>
<dbReference type="OrthoDB" id="9806593at2"/>
<proteinExistence type="predicted"/>
<feature type="transmembrane region" description="Helical" evidence="5">
    <location>
        <begin position="34"/>
        <end position="53"/>
    </location>
</feature>
<keyword evidence="3 5" id="KW-1133">Transmembrane helix</keyword>
<gene>
    <name evidence="6" type="ORF">JV46_27810</name>
</gene>
<keyword evidence="4 5" id="KW-0472">Membrane</keyword>
<feature type="transmembrane region" description="Helical" evidence="5">
    <location>
        <begin position="225"/>
        <end position="245"/>
    </location>
</feature>
<dbReference type="GO" id="GO:0016020">
    <property type="term" value="C:membrane"/>
    <property type="evidence" value="ECO:0007669"/>
    <property type="project" value="UniProtKB-SubCell"/>
</dbReference>
<reference evidence="6 7" key="1">
    <citation type="journal article" date="2014" name="BMC Genomics">
        <title>The genome of the intracellular bacterium of the coastal bivalve, Solemya velum: a blueprint for thriving in and out of symbiosis.</title>
        <authorList>
            <person name="Dmytrenko O."/>
            <person name="Russell S.L."/>
            <person name="Loo W.T."/>
            <person name="Fontanez K.M."/>
            <person name="Liao L."/>
            <person name="Roeselers G."/>
            <person name="Sharma R."/>
            <person name="Stewart F.J."/>
            <person name="Newton I.L."/>
            <person name="Woyke T."/>
            <person name="Wu D."/>
            <person name="Lang J.M."/>
            <person name="Eisen J.A."/>
            <person name="Cavanaugh C.M."/>
        </authorList>
    </citation>
    <scope>NUCLEOTIDE SEQUENCE [LARGE SCALE GENOMIC DNA]</scope>
    <source>
        <strain evidence="6 7">WH</strain>
    </source>
</reference>
<accession>A0A0B0H5M7</accession>
<dbReference type="Proteomes" id="UP000030856">
    <property type="component" value="Unassembled WGS sequence"/>
</dbReference>
<evidence type="ECO:0000313" key="7">
    <source>
        <dbReference type="Proteomes" id="UP000030856"/>
    </source>
</evidence>
<feature type="transmembrane region" description="Helical" evidence="5">
    <location>
        <begin position="192"/>
        <end position="213"/>
    </location>
</feature>
<protein>
    <submittedName>
        <fullName evidence="6">Divalent heavy-metal cations transporter</fullName>
    </submittedName>
</protein>
<dbReference type="RefSeq" id="WP_043118520.1">
    <property type="nucleotide sequence ID" value="NZ_JRAA01000003.1"/>
</dbReference>
<comment type="subcellular location">
    <subcellularLocation>
        <location evidence="1">Membrane</location>
        <topology evidence="1">Multi-pass membrane protein</topology>
    </subcellularLocation>
</comment>
<dbReference type="PANTHER" id="PTHR16950:SF16">
    <property type="entry name" value="ZINC TRANSPORTER ZIP13"/>
    <property type="match status" value="1"/>
</dbReference>